<dbReference type="EMBL" id="UZAH01007351">
    <property type="protein sequence ID" value="VDO32542.1"/>
    <property type="molecule type" value="Genomic_DNA"/>
</dbReference>
<dbReference type="OrthoDB" id="10260961at2759"/>
<keyword evidence="2" id="KW-0539">Nucleus</keyword>
<proteinExistence type="predicted"/>
<evidence type="ECO:0000259" key="3">
    <source>
        <dbReference type="PROSITE" id="PS51366"/>
    </source>
</evidence>
<evidence type="ECO:0000313" key="4">
    <source>
        <dbReference type="EMBL" id="VDO32542.1"/>
    </source>
</evidence>
<protein>
    <submittedName>
        <fullName evidence="6">MI domain-containing protein</fullName>
    </submittedName>
</protein>
<organism evidence="5 6">
    <name type="scientific">Heligmosomoides polygyrus</name>
    <name type="common">Parasitic roundworm</name>
    <dbReference type="NCBI Taxonomy" id="6339"/>
    <lineage>
        <taxon>Eukaryota</taxon>
        <taxon>Metazoa</taxon>
        <taxon>Ecdysozoa</taxon>
        <taxon>Nematoda</taxon>
        <taxon>Chromadorea</taxon>
        <taxon>Rhabditida</taxon>
        <taxon>Rhabditina</taxon>
        <taxon>Rhabditomorpha</taxon>
        <taxon>Strongyloidea</taxon>
        <taxon>Heligmosomidae</taxon>
        <taxon>Heligmosomoides</taxon>
    </lineage>
</organism>
<accession>A0A183FAQ0</accession>
<evidence type="ECO:0000256" key="2">
    <source>
        <dbReference type="ARBA" id="ARBA00023242"/>
    </source>
</evidence>
<feature type="domain" description="MI" evidence="3">
    <location>
        <begin position="115"/>
        <end position="231"/>
    </location>
</feature>
<reference evidence="6" key="2">
    <citation type="submission" date="2019-09" db="UniProtKB">
        <authorList>
            <consortium name="WormBaseParasite"/>
        </authorList>
    </citation>
    <scope>IDENTIFICATION</scope>
</reference>
<dbReference type="Pfam" id="PF02847">
    <property type="entry name" value="MA3"/>
    <property type="match status" value="1"/>
</dbReference>
<comment type="subcellular location">
    <subcellularLocation>
        <location evidence="1">Nucleus</location>
    </subcellularLocation>
</comment>
<gene>
    <name evidence="4" type="ORF">HPBE_LOCUS3243</name>
</gene>
<keyword evidence="5" id="KW-1185">Reference proteome</keyword>
<dbReference type="GO" id="GO:0005730">
    <property type="term" value="C:nucleolus"/>
    <property type="evidence" value="ECO:0007669"/>
    <property type="project" value="TreeGrafter"/>
</dbReference>
<accession>A0A3P7XT39</accession>
<dbReference type="AlphaFoldDB" id="A0A183FAQ0"/>
<dbReference type="InterPro" id="IPR003891">
    <property type="entry name" value="Initiation_fac_eIF4g_MI"/>
</dbReference>
<dbReference type="GO" id="GO:0042274">
    <property type="term" value="P:ribosomal small subunit biogenesis"/>
    <property type="evidence" value="ECO:0007669"/>
    <property type="project" value="TreeGrafter"/>
</dbReference>
<evidence type="ECO:0000313" key="6">
    <source>
        <dbReference type="WBParaSite" id="HPBE_0000324201-mRNA-1"/>
    </source>
</evidence>
<dbReference type="PROSITE" id="PS51366">
    <property type="entry name" value="MI"/>
    <property type="match status" value="1"/>
</dbReference>
<sequence length="264" mass="29948">MNHQKEMRPALTTGLFLATCNTLCGRKIDSVIFHVFRRAGQICYRFTGNTSSSDRHYCRLLNLQVFLIFRWVVGSAYRVGNEGGAVSASAVSSQGISSFPEDIVQLARRAKMNTEVRRNIFCTVATSDDEDSAFEKLLRLSLKGQQEREIIYVLIVMLLKEKTFNAFYPMLIARFCEFDKRFALTTQYALWDRIREVDSLKLRARTRLADLIHHLIANEVLPITILKVGVGGITFTLEGFLSKGPCTLLRQRGVAMMKHRAATT</sequence>
<name>A0A183FAQ0_HELPZ</name>
<dbReference type="InterPro" id="IPR050781">
    <property type="entry name" value="CWC22_splicing_factor"/>
</dbReference>
<evidence type="ECO:0000256" key="1">
    <source>
        <dbReference type="ARBA" id="ARBA00004123"/>
    </source>
</evidence>
<dbReference type="PANTHER" id="PTHR18034">
    <property type="entry name" value="CELL CYCLE CONTROL PROTEIN CWF22-RELATED"/>
    <property type="match status" value="1"/>
</dbReference>
<dbReference type="WBParaSite" id="HPBE_0000324201-mRNA-1">
    <property type="protein sequence ID" value="HPBE_0000324201-mRNA-1"/>
    <property type="gene ID" value="HPBE_0000324201"/>
</dbReference>
<dbReference type="PANTHER" id="PTHR18034:SF4">
    <property type="entry name" value="NUCLEOLAR MIF4G DOMAIN-CONTAINING PROTEIN 1"/>
    <property type="match status" value="1"/>
</dbReference>
<dbReference type="GO" id="GO:0003723">
    <property type="term" value="F:RNA binding"/>
    <property type="evidence" value="ECO:0007669"/>
    <property type="project" value="TreeGrafter"/>
</dbReference>
<dbReference type="Proteomes" id="UP000050761">
    <property type="component" value="Unassembled WGS sequence"/>
</dbReference>
<dbReference type="SMART" id="SM00544">
    <property type="entry name" value="MA3"/>
    <property type="match status" value="1"/>
</dbReference>
<reference evidence="4 5" key="1">
    <citation type="submission" date="2018-11" db="EMBL/GenBank/DDBJ databases">
        <authorList>
            <consortium name="Pathogen Informatics"/>
        </authorList>
    </citation>
    <scope>NUCLEOTIDE SEQUENCE [LARGE SCALE GENOMIC DNA]</scope>
</reference>
<evidence type="ECO:0000313" key="5">
    <source>
        <dbReference type="Proteomes" id="UP000050761"/>
    </source>
</evidence>